<comment type="caution">
    <text evidence="10">The sequence shown here is derived from an EMBL/GenBank/DDBJ whole genome shotgun (WGS) entry which is preliminary data.</text>
</comment>
<keyword evidence="7" id="KW-0234">DNA repair</keyword>
<evidence type="ECO:0000259" key="9">
    <source>
        <dbReference type="PROSITE" id="PS51194"/>
    </source>
</evidence>
<reference evidence="10 11" key="1">
    <citation type="submission" date="2020-06" db="EMBL/GenBank/DDBJ databases">
        <title>Whole-genome sequence of Allochromatium humboldtianum DSM 21881, type strain.</title>
        <authorList>
            <person name="Kyndt J.A."/>
            <person name="Meyer T.E."/>
        </authorList>
    </citation>
    <scope>NUCLEOTIDE SEQUENCE [LARGE SCALE GENOMIC DNA]</scope>
    <source>
        <strain evidence="10 11">DSM 21881</strain>
    </source>
</reference>
<evidence type="ECO:0000256" key="6">
    <source>
        <dbReference type="ARBA" id="ARBA00023125"/>
    </source>
</evidence>
<dbReference type="InterPro" id="IPR011545">
    <property type="entry name" value="DEAD/DEAH_box_helicase_dom"/>
</dbReference>
<dbReference type="InterPro" id="IPR027417">
    <property type="entry name" value="P-loop_NTPase"/>
</dbReference>
<evidence type="ECO:0000256" key="1">
    <source>
        <dbReference type="ARBA" id="ARBA00022741"/>
    </source>
</evidence>
<dbReference type="PROSITE" id="PS51192">
    <property type="entry name" value="HELICASE_ATP_BIND_1"/>
    <property type="match status" value="1"/>
</dbReference>
<dbReference type="InterPro" id="IPR047112">
    <property type="entry name" value="RecG/Mfd"/>
</dbReference>
<accession>A0A850RLF4</accession>
<evidence type="ECO:0000313" key="11">
    <source>
        <dbReference type="Proteomes" id="UP000592294"/>
    </source>
</evidence>
<dbReference type="GO" id="GO:0003678">
    <property type="term" value="F:DNA helicase activity"/>
    <property type="evidence" value="ECO:0007669"/>
    <property type="project" value="TreeGrafter"/>
</dbReference>
<keyword evidence="3" id="KW-0378">Hydrolase</keyword>
<name>A0A850RLF4_9GAMM</name>
<dbReference type="InterPro" id="IPR001650">
    <property type="entry name" value="Helicase_C-like"/>
</dbReference>
<dbReference type="GO" id="GO:0005524">
    <property type="term" value="F:ATP binding"/>
    <property type="evidence" value="ECO:0007669"/>
    <property type="project" value="UniProtKB-KW"/>
</dbReference>
<evidence type="ECO:0000259" key="8">
    <source>
        <dbReference type="PROSITE" id="PS51192"/>
    </source>
</evidence>
<keyword evidence="4 10" id="KW-0347">Helicase</keyword>
<dbReference type="Pfam" id="PF00270">
    <property type="entry name" value="DEAD"/>
    <property type="match status" value="1"/>
</dbReference>
<dbReference type="GO" id="GO:0003677">
    <property type="term" value="F:DNA binding"/>
    <property type="evidence" value="ECO:0007669"/>
    <property type="project" value="UniProtKB-KW"/>
</dbReference>
<dbReference type="InterPro" id="IPR014001">
    <property type="entry name" value="Helicase_ATP-bd"/>
</dbReference>
<keyword evidence="2" id="KW-0227">DNA damage</keyword>
<evidence type="ECO:0000256" key="4">
    <source>
        <dbReference type="ARBA" id="ARBA00022806"/>
    </source>
</evidence>
<dbReference type="RefSeq" id="WP_222932479.1">
    <property type="nucleotide sequence ID" value="NZ_JABZEO010000035.1"/>
</dbReference>
<sequence length="600" mass="66847">MIDYRSVDCAFFENDDFCGPVRVVSAPQKHRERSMWSFDVETDGPRLRVSFFGPHPSATKDWKDLKVGLRLHLKGVIRQFGQTLTLSKAQRIPPLLYGRVIPAYRTVPKIITGDRLRDEIAVILDDQELYSQALNILHNRLGEVSPGHEALHQLLQCLHRPCSSDVFSWAIGEAKRLSVLAILSRASTHQERIEPHSRIPIDWFGLMALKQKLPFALSSSQESAIDELVDILDSERPLRALLSGDVGSGKTITYALPAVGAWLAGKRVAIMAPNTPLATQIAREIKTHFSQVRVSLLTGSSEGETPDNALLVGTTALISHARRTGWIADFLIVDEQQKFSLEQRCALANESTNILEATATCIPHTLGMLKYGGMPVFRLQGHAKKQIVTRLVGEPEKALLMQQVEQTVKAGERVMIIYPKQAHDESDHRRNVRAAAERWSTLQPGNVVLLHGRLSDTEKTQALNRVRLGECPIVIATSIMEVGITIPKLTLGIVVSAERYGISTLHQMRGRLAREGGQGRFLMYVPFDIRDPELSRERETTIQRLRLLEQTQDGFDLAERDAARRGYGDLLNGAEAQHGKSATPFLGLALEPHDMHRGFA</sequence>
<dbReference type="SMART" id="SM00487">
    <property type="entry name" value="DEXDc"/>
    <property type="match status" value="1"/>
</dbReference>
<gene>
    <name evidence="10" type="ORF">HW932_20905</name>
</gene>
<proteinExistence type="predicted"/>
<keyword evidence="5" id="KW-0067">ATP-binding</keyword>
<dbReference type="PANTHER" id="PTHR47964:SF1">
    <property type="entry name" value="ATP-DEPENDENT DNA HELICASE HOMOLOG RECG, CHLOROPLASTIC"/>
    <property type="match status" value="1"/>
</dbReference>
<evidence type="ECO:0000256" key="3">
    <source>
        <dbReference type="ARBA" id="ARBA00022801"/>
    </source>
</evidence>
<evidence type="ECO:0000256" key="7">
    <source>
        <dbReference type="ARBA" id="ARBA00023204"/>
    </source>
</evidence>
<dbReference type="Gene3D" id="3.40.50.300">
    <property type="entry name" value="P-loop containing nucleotide triphosphate hydrolases"/>
    <property type="match status" value="2"/>
</dbReference>
<dbReference type="AlphaFoldDB" id="A0A850RLF4"/>
<dbReference type="GO" id="GO:0016787">
    <property type="term" value="F:hydrolase activity"/>
    <property type="evidence" value="ECO:0007669"/>
    <property type="project" value="UniProtKB-KW"/>
</dbReference>
<dbReference type="Pfam" id="PF00271">
    <property type="entry name" value="Helicase_C"/>
    <property type="match status" value="1"/>
</dbReference>
<keyword evidence="11" id="KW-1185">Reference proteome</keyword>
<feature type="domain" description="Helicase ATP-binding" evidence="8">
    <location>
        <begin position="231"/>
        <end position="379"/>
    </location>
</feature>
<keyword evidence="1" id="KW-0547">Nucleotide-binding</keyword>
<protein>
    <submittedName>
        <fullName evidence="10">DEAD/DEAH box helicase</fullName>
    </submittedName>
</protein>
<evidence type="ECO:0000256" key="2">
    <source>
        <dbReference type="ARBA" id="ARBA00022763"/>
    </source>
</evidence>
<feature type="domain" description="Helicase C-terminal" evidence="9">
    <location>
        <begin position="403"/>
        <end position="563"/>
    </location>
</feature>
<evidence type="ECO:0000313" key="10">
    <source>
        <dbReference type="EMBL" id="NVZ11710.1"/>
    </source>
</evidence>
<dbReference type="SUPFAM" id="SSF52540">
    <property type="entry name" value="P-loop containing nucleoside triphosphate hydrolases"/>
    <property type="match status" value="1"/>
</dbReference>
<dbReference type="SMART" id="SM00490">
    <property type="entry name" value="HELICc"/>
    <property type="match status" value="1"/>
</dbReference>
<dbReference type="PANTHER" id="PTHR47964">
    <property type="entry name" value="ATP-DEPENDENT DNA HELICASE HOMOLOG RECG, CHLOROPLASTIC"/>
    <property type="match status" value="1"/>
</dbReference>
<organism evidence="10 11">
    <name type="scientific">Allochromatium humboldtianum</name>
    <dbReference type="NCBI Taxonomy" id="504901"/>
    <lineage>
        <taxon>Bacteria</taxon>
        <taxon>Pseudomonadati</taxon>
        <taxon>Pseudomonadota</taxon>
        <taxon>Gammaproteobacteria</taxon>
        <taxon>Chromatiales</taxon>
        <taxon>Chromatiaceae</taxon>
        <taxon>Allochromatium</taxon>
    </lineage>
</organism>
<dbReference type="Proteomes" id="UP000592294">
    <property type="component" value="Unassembled WGS sequence"/>
</dbReference>
<dbReference type="GO" id="GO:0006281">
    <property type="term" value="P:DNA repair"/>
    <property type="evidence" value="ECO:0007669"/>
    <property type="project" value="UniProtKB-KW"/>
</dbReference>
<dbReference type="PROSITE" id="PS51194">
    <property type="entry name" value="HELICASE_CTER"/>
    <property type="match status" value="1"/>
</dbReference>
<dbReference type="EMBL" id="JABZEO010000035">
    <property type="protein sequence ID" value="NVZ11710.1"/>
    <property type="molecule type" value="Genomic_DNA"/>
</dbReference>
<evidence type="ECO:0000256" key="5">
    <source>
        <dbReference type="ARBA" id="ARBA00022840"/>
    </source>
</evidence>
<keyword evidence="6" id="KW-0238">DNA-binding</keyword>